<feature type="region of interest" description="Disordered" evidence="1">
    <location>
        <begin position="127"/>
        <end position="175"/>
    </location>
</feature>
<dbReference type="OrthoDB" id="4115389at2759"/>
<dbReference type="Pfam" id="PF14420">
    <property type="entry name" value="Clr5"/>
    <property type="match status" value="1"/>
</dbReference>
<accession>A0A8H4U916</accession>
<evidence type="ECO:0000256" key="1">
    <source>
        <dbReference type="SAM" id="MobiDB-lite"/>
    </source>
</evidence>
<dbReference type="PANTHER" id="PTHR38788:SF3">
    <property type="entry name" value="CLR5 DOMAIN-CONTAINING PROTEIN"/>
    <property type="match status" value="1"/>
</dbReference>
<proteinExistence type="predicted"/>
<feature type="domain" description="Clr5" evidence="2">
    <location>
        <begin position="65"/>
        <end position="118"/>
    </location>
</feature>
<protein>
    <recommendedName>
        <fullName evidence="2">Clr5 domain-containing protein</fullName>
    </recommendedName>
</protein>
<evidence type="ECO:0000313" key="4">
    <source>
        <dbReference type="Proteomes" id="UP000635477"/>
    </source>
</evidence>
<name>A0A8H4U916_9HYPO</name>
<sequence>MQAKKKRKEHHQLALGLPCICSRLRRKPPPPPRPPPLRNEAPAQEIHNPLPFYLFSSINPAEKMMAKPWDKYRRTIIKLYINDGRTLEDVRGIMKTQYSFEASIRSYRQHFDLWGIGKYNCKKRQARRQSLNGGILPSPPHSPPVASETASPPPSSCGSQPSPEQRPLSGHAPRISYYDGHVHGAELARDEPRIKTEGHGWEDMDLFRNPHVAHSMLPSCVSLSLSSSLWDSSGLTRTRRNVPYHSYAGPVGWPIHRETPSSILSSPPLEYCRASYQDSIPRYMPEPIAFSRPGEPRPGLHSPGLPGMRTSVVKNEDTGSLIHHHYVGYQGLPSR</sequence>
<feature type="region of interest" description="Disordered" evidence="1">
    <location>
        <begin position="22"/>
        <end position="41"/>
    </location>
</feature>
<dbReference type="Proteomes" id="UP000635477">
    <property type="component" value="Unassembled WGS sequence"/>
</dbReference>
<dbReference type="EMBL" id="JABEYC010000940">
    <property type="protein sequence ID" value="KAF4972015.1"/>
    <property type="molecule type" value="Genomic_DNA"/>
</dbReference>
<gene>
    <name evidence="3" type="ORF">FZEAL_9692</name>
</gene>
<reference evidence="3" key="2">
    <citation type="submission" date="2020-05" db="EMBL/GenBank/DDBJ databases">
        <authorList>
            <person name="Kim H.-S."/>
            <person name="Proctor R.H."/>
            <person name="Brown D.W."/>
        </authorList>
    </citation>
    <scope>NUCLEOTIDE SEQUENCE</scope>
    <source>
        <strain evidence="3">NRRL 22465</strain>
    </source>
</reference>
<comment type="caution">
    <text evidence="3">The sequence shown here is derived from an EMBL/GenBank/DDBJ whole genome shotgun (WGS) entry which is preliminary data.</text>
</comment>
<keyword evidence="4" id="KW-1185">Reference proteome</keyword>
<dbReference type="PANTHER" id="PTHR38788">
    <property type="entry name" value="CLR5 DOMAIN-CONTAINING PROTEIN"/>
    <property type="match status" value="1"/>
</dbReference>
<organism evidence="3 4">
    <name type="scientific">Fusarium zealandicum</name>
    <dbReference type="NCBI Taxonomy" id="1053134"/>
    <lineage>
        <taxon>Eukaryota</taxon>
        <taxon>Fungi</taxon>
        <taxon>Dikarya</taxon>
        <taxon>Ascomycota</taxon>
        <taxon>Pezizomycotina</taxon>
        <taxon>Sordariomycetes</taxon>
        <taxon>Hypocreomycetidae</taxon>
        <taxon>Hypocreales</taxon>
        <taxon>Nectriaceae</taxon>
        <taxon>Fusarium</taxon>
        <taxon>Fusarium staphyleae species complex</taxon>
    </lineage>
</organism>
<evidence type="ECO:0000313" key="3">
    <source>
        <dbReference type="EMBL" id="KAF4972015.1"/>
    </source>
</evidence>
<evidence type="ECO:0000259" key="2">
    <source>
        <dbReference type="Pfam" id="PF14420"/>
    </source>
</evidence>
<reference evidence="3" key="1">
    <citation type="journal article" date="2020" name="BMC Genomics">
        <title>Correction to: Identification and distribution of gene clusters required for synthesis of sphingolipid metabolism inhibitors in diverse species of the filamentous fungus Fusarium.</title>
        <authorList>
            <person name="Kim H.S."/>
            <person name="Lohmar J.M."/>
            <person name="Busman M."/>
            <person name="Brown D.W."/>
            <person name="Naumann T.A."/>
            <person name="Divon H.H."/>
            <person name="Lysoe E."/>
            <person name="Uhlig S."/>
            <person name="Proctor R.H."/>
        </authorList>
    </citation>
    <scope>NUCLEOTIDE SEQUENCE</scope>
    <source>
        <strain evidence="3">NRRL 22465</strain>
    </source>
</reference>
<dbReference type="InterPro" id="IPR025676">
    <property type="entry name" value="Clr5_dom"/>
</dbReference>
<dbReference type="AlphaFoldDB" id="A0A8H4U916"/>